<dbReference type="Proteomes" id="UP000568380">
    <property type="component" value="Unassembled WGS sequence"/>
</dbReference>
<reference evidence="1 2" key="1">
    <citation type="submission" date="2020-08" db="EMBL/GenBank/DDBJ databases">
        <title>Genomic Encyclopedia of Type Strains, Phase IV (KMG-IV): sequencing the most valuable type-strain genomes for metagenomic binning, comparative biology and taxonomic classification.</title>
        <authorList>
            <person name="Goeker M."/>
        </authorList>
    </citation>
    <scope>NUCLEOTIDE SEQUENCE [LARGE SCALE GENOMIC DNA]</scope>
    <source>
        <strain evidence="1 2">DSM 45385</strain>
    </source>
</reference>
<evidence type="ECO:0000313" key="1">
    <source>
        <dbReference type="EMBL" id="MBB5079567.1"/>
    </source>
</evidence>
<proteinExistence type="predicted"/>
<sequence>MREATPEDLWELFTATYLTPGRTGSPGDSVDALVRELAAAGIKAEILELTTQDDAAYAECRVNGATWWGASRDTPVRAVLSAVNRALASVPLSP</sequence>
<dbReference type="RefSeq" id="WP_184965252.1">
    <property type="nucleotide sequence ID" value="NZ_JACHIN010000006.1"/>
</dbReference>
<name>A0A7W8A4S0_9ACTN</name>
<keyword evidence="2" id="KW-1185">Reference proteome</keyword>
<gene>
    <name evidence="1" type="ORF">HNR40_005053</name>
</gene>
<evidence type="ECO:0000313" key="2">
    <source>
        <dbReference type="Proteomes" id="UP000568380"/>
    </source>
</evidence>
<dbReference type="EMBL" id="JACHIN010000006">
    <property type="protein sequence ID" value="MBB5079567.1"/>
    <property type="molecule type" value="Genomic_DNA"/>
</dbReference>
<dbReference type="AlphaFoldDB" id="A0A7W8A4S0"/>
<comment type="caution">
    <text evidence="1">The sequence shown here is derived from an EMBL/GenBank/DDBJ whole genome shotgun (WGS) entry which is preliminary data.</text>
</comment>
<organism evidence="1 2">
    <name type="scientific">Nonomuraea endophytica</name>
    <dbReference type="NCBI Taxonomy" id="714136"/>
    <lineage>
        <taxon>Bacteria</taxon>
        <taxon>Bacillati</taxon>
        <taxon>Actinomycetota</taxon>
        <taxon>Actinomycetes</taxon>
        <taxon>Streptosporangiales</taxon>
        <taxon>Streptosporangiaceae</taxon>
        <taxon>Nonomuraea</taxon>
    </lineage>
</organism>
<protein>
    <submittedName>
        <fullName evidence="1">Uncharacterized protein</fullName>
    </submittedName>
</protein>
<accession>A0A7W8A4S0</accession>